<evidence type="ECO:0000259" key="7">
    <source>
        <dbReference type="Pfam" id="PF19356"/>
    </source>
</evidence>
<dbReference type="CDD" id="cd03386">
    <property type="entry name" value="PAP2_Aur1_like"/>
    <property type="match status" value="1"/>
</dbReference>
<evidence type="ECO:0000313" key="8">
    <source>
        <dbReference type="EMBL" id="BCK53182.1"/>
    </source>
</evidence>
<name>A0A7G1KD96_9NOCA</name>
<dbReference type="GeneID" id="80345571"/>
<keyword evidence="9" id="KW-1185">Reference proteome</keyword>
<feature type="transmembrane region" description="Helical" evidence="5">
    <location>
        <begin position="408"/>
        <end position="428"/>
    </location>
</feature>
<evidence type="ECO:0000256" key="1">
    <source>
        <dbReference type="ARBA" id="ARBA00004141"/>
    </source>
</evidence>
<evidence type="ECO:0000256" key="4">
    <source>
        <dbReference type="ARBA" id="ARBA00023136"/>
    </source>
</evidence>
<protein>
    <submittedName>
        <fullName evidence="8">Inositol phosphorylceramide synthase</fullName>
    </submittedName>
</protein>
<proteinExistence type="predicted"/>
<feature type="transmembrane region" description="Helical" evidence="5">
    <location>
        <begin position="117"/>
        <end position="137"/>
    </location>
</feature>
<keyword evidence="3 5" id="KW-1133">Transmembrane helix</keyword>
<reference evidence="8 9" key="1">
    <citation type="submission" date="2020-08" db="EMBL/GenBank/DDBJ databases">
        <title>Genome Sequencing of Nocardia wallacei strain FMUON74 and assembly.</title>
        <authorList>
            <person name="Toyokawa M."/>
            <person name="Uesaka K."/>
        </authorList>
    </citation>
    <scope>NUCLEOTIDE SEQUENCE [LARGE SCALE GENOMIC DNA]</scope>
    <source>
        <strain evidence="8 9">FMUON74</strain>
    </source>
</reference>
<dbReference type="GO" id="GO:0016020">
    <property type="term" value="C:membrane"/>
    <property type="evidence" value="ECO:0007669"/>
    <property type="project" value="UniProtKB-SubCell"/>
</dbReference>
<feature type="domain" description="DUF5933" evidence="7">
    <location>
        <begin position="30"/>
        <end position="167"/>
    </location>
</feature>
<dbReference type="EMBL" id="AP023396">
    <property type="protein sequence ID" value="BCK53182.1"/>
    <property type="molecule type" value="Genomic_DNA"/>
</dbReference>
<evidence type="ECO:0000256" key="3">
    <source>
        <dbReference type="ARBA" id="ARBA00022989"/>
    </source>
</evidence>
<sequence>MLLDDAHGSSAAPIGSASTRLRARRFGPAVLWGLAAAAVLVLVGGELMAAHLHALGPLTSLLRDYAGTPKSATTPWAGFLLALVGVAWRERVIAVAAAVGVDLLFVLVRAVEGHKFTVGNGPTLVLTALTVLVALRWSGERRHTALRTIGLGALLILATKVSEIWLDITAWATPQVLDPFVQQADRALGNPSWLAGQALAAAGPVVPAVLHWVYFELPVAAIVVAIWQLRGVTSGMWPRHYLVRTFLTIGLIGPIWYVVFPVVGPVLAFGPEGHGMALADVWPNVVPPLPASIEAMPFDGVTPRNCMPSLHTAWALSLFIHSRGGPRWLRWGGVFWLVCTLAATLGFGAHYGIDLLVGATLCLTIESGLREPDRGWDRARITVVTLGVALFAALLLCTRYAAEAMARYPVPSGIALIGSFAALAALFYSTWFAPRPGRVATTG</sequence>
<dbReference type="InterPro" id="IPR052185">
    <property type="entry name" value="IPC_Synthase-Related"/>
</dbReference>
<evidence type="ECO:0000259" key="6">
    <source>
        <dbReference type="Pfam" id="PF14378"/>
    </source>
</evidence>
<dbReference type="InterPro" id="IPR026841">
    <property type="entry name" value="Aur1/Ipt1"/>
</dbReference>
<comment type="subcellular location">
    <subcellularLocation>
        <location evidence="1">Membrane</location>
        <topology evidence="1">Multi-pass membrane protein</topology>
    </subcellularLocation>
</comment>
<dbReference type="AlphaFoldDB" id="A0A7G1KD96"/>
<evidence type="ECO:0000256" key="2">
    <source>
        <dbReference type="ARBA" id="ARBA00022692"/>
    </source>
</evidence>
<feature type="transmembrane region" description="Helical" evidence="5">
    <location>
        <begin position="29"/>
        <end position="52"/>
    </location>
</feature>
<evidence type="ECO:0000256" key="5">
    <source>
        <dbReference type="SAM" id="Phobius"/>
    </source>
</evidence>
<dbReference type="Pfam" id="PF14378">
    <property type="entry name" value="PAP2_3"/>
    <property type="match status" value="1"/>
</dbReference>
<keyword evidence="4 5" id="KW-0472">Membrane</keyword>
<feature type="transmembrane region" description="Helical" evidence="5">
    <location>
        <begin position="93"/>
        <end position="111"/>
    </location>
</feature>
<keyword evidence="2 5" id="KW-0812">Transmembrane</keyword>
<gene>
    <name evidence="8" type="ORF">NWFMUON74_09540</name>
</gene>
<feature type="transmembrane region" description="Helical" evidence="5">
    <location>
        <begin position="334"/>
        <end position="363"/>
    </location>
</feature>
<feature type="domain" description="Inositolphosphotransferase Aur1/Ipt1" evidence="6">
    <location>
        <begin position="182"/>
        <end position="363"/>
    </location>
</feature>
<dbReference type="Proteomes" id="UP000516173">
    <property type="component" value="Chromosome"/>
</dbReference>
<feature type="transmembrane region" description="Helical" evidence="5">
    <location>
        <begin position="383"/>
        <end position="402"/>
    </location>
</feature>
<dbReference type="Pfam" id="PF19356">
    <property type="entry name" value="DUF5933"/>
    <property type="match status" value="1"/>
</dbReference>
<accession>A0A7G1KD96</accession>
<dbReference type="PANTHER" id="PTHR31310">
    <property type="match status" value="1"/>
</dbReference>
<dbReference type="PANTHER" id="PTHR31310:SF7">
    <property type="entry name" value="PA-PHOSPHATASE RELATED-FAMILY PROTEIN DDB_G0268928"/>
    <property type="match status" value="1"/>
</dbReference>
<organism evidence="8 9">
    <name type="scientific">Nocardia wallacei</name>
    <dbReference type="NCBI Taxonomy" id="480035"/>
    <lineage>
        <taxon>Bacteria</taxon>
        <taxon>Bacillati</taxon>
        <taxon>Actinomycetota</taxon>
        <taxon>Actinomycetes</taxon>
        <taxon>Mycobacteriales</taxon>
        <taxon>Nocardiaceae</taxon>
        <taxon>Nocardia</taxon>
    </lineage>
</organism>
<dbReference type="InterPro" id="IPR045977">
    <property type="entry name" value="DUF5933"/>
</dbReference>
<feature type="transmembrane region" description="Helical" evidence="5">
    <location>
        <begin position="72"/>
        <end position="88"/>
    </location>
</feature>
<dbReference type="KEGG" id="nwl:NWFMUON74_09540"/>
<dbReference type="RefSeq" id="WP_187686769.1">
    <property type="nucleotide sequence ID" value="NZ_AP023396.1"/>
</dbReference>
<evidence type="ECO:0000313" key="9">
    <source>
        <dbReference type="Proteomes" id="UP000516173"/>
    </source>
</evidence>
<feature type="transmembrane region" description="Helical" evidence="5">
    <location>
        <begin position="149"/>
        <end position="172"/>
    </location>
</feature>
<feature type="transmembrane region" description="Helical" evidence="5">
    <location>
        <begin position="241"/>
        <end position="259"/>
    </location>
</feature>